<evidence type="ECO:0000256" key="9">
    <source>
        <dbReference type="ARBA" id="ARBA00049893"/>
    </source>
</evidence>
<evidence type="ECO:0000313" key="11">
    <source>
        <dbReference type="EMBL" id="CAK8162909.1"/>
    </source>
</evidence>
<keyword evidence="4" id="KW-0479">Metal-binding</keyword>
<dbReference type="PANTHER" id="PTHR30616">
    <property type="entry name" value="UNCHARACTERIZED PROTEIN YFIH"/>
    <property type="match status" value="1"/>
</dbReference>
<name>A0ABP0EW71_9RICK</name>
<dbReference type="EMBL" id="CAWVOK010000018">
    <property type="protein sequence ID" value="CAK8162909.1"/>
    <property type="molecule type" value="Genomic_DNA"/>
</dbReference>
<keyword evidence="5" id="KW-0378">Hydrolase</keyword>
<evidence type="ECO:0000256" key="5">
    <source>
        <dbReference type="ARBA" id="ARBA00022801"/>
    </source>
</evidence>
<dbReference type="RefSeq" id="WP_338363916.1">
    <property type="nucleotide sequence ID" value="NZ_CAWVOK010000018.1"/>
</dbReference>
<evidence type="ECO:0000256" key="3">
    <source>
        <dbReference type="ARBA" id="ARBA00022679"/>
    </source>
</evidence>
<comment type="catalytic activity">
    <reaction evidence="1">
        <text>inosine + phosphate = alpha-D-ribose 1-phosphate + hypoxanthine</text>
        <dbReference type="Rhea" id="RHEA:27646"/>
        <dbReference type="ChEBI" id="CHEBI:17368"/>
        <dbReference type="ChEBI" id="CHEBI:17596"/>
        <dbReference type="ChEBI" id="CHEBI:43474"/>
        <dbReference type="ChEBI" id="CHEBI:57720"/>
        <dbReference type="EC" id="2.4.2.1"/>
    </reaction>
    <physiologicalReaction direction="left-to-right" evidence="1">
        <dbReference type="Rhea" id="RHEA:27647"/>
    </physiologicalReaction>
</comment>
<dbReference type="InterPro" id="IPR038371">
    <property type="entry name" value="Cu_polyphenol_OxRdtase_sf"/>
</dbReference>
<dbReference type="Proteomes" id="UP001314181">
    <property type="component" value="Unassembled WGS sequence"/>
</dbReference>
<comment type="similarity">
    <text evidence="2 10">Belongs to the purine nucleoside phosphorylase YfiH/LACC1 family.</text>
</comment>
<proteinExistence type="inferred from homology"/>
<dbReference type="CDD" id="cd16833">
    <property type="entry name" value="YfiH"/>
    <property type="match status" value="1"/>
</dbReference>
<evidence type="ECO:0000256" key="10">
    <source>
        <dbReference type="RuleBase" id="RU361274"/>
    </source>
</evidence>
<evidence type="ECO:0000256" key="4">
    <source>
        <dbReference type="ARBA" id="ARBA00022723"/>
    </source>
</evidence>
<evidence type="ECO:0000256" key="2">
    <source>
        <dbReference type="ARBA" id="ARBA00007353"/>
    </source>
</evidence>
<keyword evidence="6" id="KW-0862">Zinc</keyword>
<comment type="caution">
    <text evidence="11">The sequence shown here is derived from an EMBL/GenBank/DDBJ whole genome shotgun (WGS) entry which is preliminary data.</text>
</comment>
<evidence type="ECO:0000256" key="8">
    <source>
        <dbReference type="ARBA" id="ARBA00048968"/>
    </source>
</evidence>
<dbReference type="InterPro" id="IPR003730">
    <property type="entry name" value="Cu_polyphenol_OxRdtase"/>
</dbReference>
<protein>
    <recommendedName>
        <fullName evidence="10">Purine nucleoside phosphorylase</fullName>
    </recommendedName>
</protein>
<accession>A0ABP0EW71</accession>
<keyword evidence="3" id="KW-0808">Transferase</keyword>
<comment type="catalytic activity">
    <reaction evidence="9">
        <text>S-methyl-5'-thioadenosine + phosphate = 5-(methylsulfanyl)-alpha-D-ribose 1-phosphate + adenine</text>
        <dbReference type="Rhea" id="RHEA:11852"/>
        <dbReference type="ChEBI" id="CHEBI:16708"/>
        <dbReference type="ChEBI" id="CHEBI:17509"/>
        <dbReference type="ChEBI" id="CHEBI:43474"/>
        <dbReference type="ChEBI" id="CHEBI:58533"/>
        <dbReference type="EC" id="2.4.2.28"/>
    </reaction>
    <physiologicalReaction direction="left-to-right" evidence="9">
        <dbReference type="Rhea" id="RHEA:11853"/>
    </physiologicalReaction>
</comment>
<comment type="catalytic activity">
    <reaction evidence="8">
        <text>adenosine + phosphate = alpha-D-ribose 1-phosphate + adenine</text>
        <dbReference type="Rhea" id="RHEA:27642"/>
        <dbReference type="ChEBI" id="CHEBI:16335"/>
        <dbReference type="ChEBI" id="CHEBI:16708"/>
        <dbReference type="ChEBI" id="CHEBI:43474"/>
        <dbReference type="ChEBI" id="CHEBI:57720"/>
        <dbReference type="EC" id="2.4.2.1"/>
    </reaction>
    <physiologicalReaction direction="left-to-right" evidence="8">
        <dbReference type="Rhea" id="RHEA:27643"/>
    </physiologicalReaction>
</comment>
<evidence type="ECO:0000313" key="12">
    <source>
        <dbReference type="Proteomes" id="UP001314181"/>
    </source>
</evidence>
<evidence type="ECO:0000256" key="7">
    <source>
        <dbReference type="ARBA" id="ARBA00047989"/>
    </source>
</evidence>
<sequence length="241" mass="27225">MQTISNIKFIIKTYGKDLGLGFSFKEIAKTQLSNIEKAIKTLMPMTKHICIMQQTHSSKTVNIEQMPNGSISIQQSDALVSRQKNIVLCAFHADCVPVVAIDQKSKITGIAHTGWRGAKNNILENMIKSMTTAGSSIQNIQINIGPCIRQECYEVDNDFFHAFLDDDKNNRKFFISIKNDTKQLFNLPEFIKNKLKNLGIVNINDTMLNTYSHENYFSYRKSSQQNKPLGSNITIVSAINK</sequence>
<keyword evidence="12" id="KW-1185">Reference proteome</keyword>
<dbReference type="NCBIfam" id="TIGR00726">
    <property type="entry name" value="peptidoglycan editing factor PgeF"/>
    <property type="match status" value="1"/>
</dbReference>
<reference evidence="11 12" key="1">
    <citation type="submission" date="2024-01" db="EMBL/GenBank/DDBJ databases">
        <authorList>
            <person name="Kunselman E."/>
        </authorList>
    </citation>
    <scope>NUCLEOTIDE SEQUENCE [LARGE SCALE GENOMIC DNA]</scope>
    <source>
        <strain evidence="11">2 abalone samples</strain>
    </source>
</reference>
<dbReference type="Gene3D" id="3.60.140.10">
    <property type="entry name" value="CNF1/YfiH-like putative cysteine hydrolases"/>
    <property type="match status" value="1"/>
</dbReference>
<gene>
    <name evidence="11" type="ORF">CAXC1_260015</name>
</gene>
<dbReference type="PANTHER" id="PTHR30616:SF2">
    <property type="entry name" value="PURINE NUCLEOSIDE PHOSPHORYLASE LACC1"/>
    <property type="match status" value="1"/>
</dbReference>
<evidence type="ECO:0000256" key="1">
    <source>
        <dbReference type="ARBA" id="ARBA00000553"/>
    </source>
</evidence>
<dbReference type="Pfam" id="PF02578">
    <property type="entry name" value="Cu-oxidase_4"/>
    <property type="match status" value="1"/>
</dbReference>
<dbReference type="SUPFAM" id="SSF64438">
    <property type="entry name" value="CNF1/YfiH-like putative cysteine hydrolases"/>
    <property type="match status" value="1"/>
</dbReference>
<organism evidence="11 12">
    <name type="scientific">Candidatus Xenohaliotis californiensis</name>
    <dbReference type="NCBI Taxonomy" id="84677"/>
    <lineage>
        <taxon>Bacteria</taxon>
        <taxon>Pseudomonadati</taxon>
        <taxon>Pseudomonadota</taxon>
        <taxon>Alphaproteobacteria</taxon>
        <taxon>Rickettsiales</taxon>
        <taxon>Anaplasmataceae</taxon>
        <taxon>Candidatus Xenohaliotis</taxon>
    </lineage>
</organism>
<evidence type="ECO:0000256" key="6">
    <source>
        <dbReference type="ARBA" id="ARBA00022833"/>
    </source>
</evidence>
<comment type="catalytic activity">
    <reaction evidence="7">
        <text>adenosine + H2O + H(+) = inosine + NH4(+)</text>
        <dbReference type="Rhea" id="RHEA:24408"/>
        <dbReference type="ChEBI" id="CHEBI:15377"/>
        <dbReference type="ChEBI" id="CHEBI:15378"/>
        <dbReference type="ChEBI" id="CHEBI:16335"/>
        <dbReference type="ChEBI" id="CHEBI:17596"/>
        <dbReference type="ChEBI" id="CHEBI:28938"/>
        <dbReference type="EC" id="3.5.4.4"/>
    </reaction>
    <physiologicalReaction direction="left-to-right" evidence="7">
        <dbReference type="Rhea" id="RHEA:24409"/>
    </physiologicalReaction>
</comment>
<dbReference type="InterPro" id="IPR011324">
    <property type="entry name" value="Cytotoxic_necrot_fac-like_cat"/>
</dbReference>